<dbReference type="GO" id="GO:0009102">
    <property type="term" value="P:biotin biosynthetic process"/>
    <property type="evidence" value="ECO:0007669"/>
    <property type="project" value="UniProtKB-UniRule"/>
</dbReference>
<feature type="binding site" evidence="9">
    <location>
        <position position="46"/>
    </location>
    <ligand>
        <name>substrate</name>
    </ligand>
</feature>
<dbReference type="InterPro" id="IPR027417">
    <property type="entry name" value="P-loop_NTPase"/>
</dbReference>
<dbReference type="OrthoDB" id="9802097at2"/>
<comment type="catalytic activity">
    <reaction evidence="9">
        <text>(7R,8S)-7,8-diammoniononanoate + CO2 + ATP = (4R,5S)-dethiobiotin + ADP + phosphate + 3 H(+)</text>
        <dbReference type="Rhea" id="RHEA:15805"/>
        <dbReference type="ChEBI" id="CHEBI:15378"/>
        <dbReference type="ChEBI" id="CHEBI:16526"/>
        <dbReference type="ChEBI" id="CHEBI:30616"/>
        <dbReference type="ChEBI" id="CHEBI:43474"/>
        <dbReference type="ChEBI" id="CHEBI:149469"/>
        <dbReference type="ChEBI" id="CHEBI:149473"/>
        <dbReference type="ChEBI" id="CHEBI:456216"/>
        <dbReference type="EC" id="6.3.3.3"/>
    </reaction>
</comment>
<dbReference type="PANTHER" id="PTHR43210:SF2">
    <property type="entry name" value="ATP-DEPENDENT DETHIOBIOTIN SYNTHETASE BIOD 2"/>
    <property type="match status" value="1"/>
</dbReference>
<dbReference type="GO" id="GO:0005524">
    <property type="term" value="F:ATP binding"/>
    <property type="evidence" value="ECO:0007669"/>
    <property type="project" value="UniProtKB-UniRule"/>
</dbReference>
<feature type="binding site" evidence="9">
    <location>
        <position position="59"/>
    </location>
    <ligand>
        <name>ATP</name>
        <dbReference type="ChEBI" id="CHEBI:30616"/>
    </ligand>
</feature>
<feature type="binding site" evidence="9">
    <location>
        <begin position="120"/>
        <end position="123"/>
    </location>
    <ligand>
        <name>ATP</name>
        <dbReference type="ChEBI" id="CHEBI:30616"/>
    </ligand>
</feature>
<comment type="function">
    <text evidence="9">Catalyzes a mechanistically unusual reaction, the ATP-dependent insertion of CO2 between the N7 and N8 nitrogen atoms of 7,8-diaminopelargonic acid (DAPA, also called 7,8-diammoniononanoate) to form a ureido ring.</text>
</comment>
<comment type="catalytic activity">
    <reaction evidence="8">
        <text>(7R,8S)-8-amino-7-(carboxyamino)nonanoate + ATP = (4R,5S)-dethiobiotin + ADP + phosphate + H(+)</text>
        <dbReference type="Rhea" id="RHEA:63684"/>
        <dbReference type="ChEBI" id="CHEBI:15378"/>
        <dbReference type="ChEBI" id="CHEBI:30616"/>
        <dbReference type="ChEBI" id="CHEBI:43474"/>
        <dbReference type="ChEBI" id="CHEBI:149470"/>
        <dbReference type="ChEBI" id="CHEBI:149473"/>
        <dbReference type="ChEBI" id="CHEBI:456216"/>
    </reaction>
</comment>
<keyword evidence="6 9" id="KW-0067">ATP-binding</keyword>
<reference evidence="10" key="1">
    <citation type="journal article" date="2014" name="Int. J. Syst. Evol. Microbiol.">
        <title>Complete genome sequence of Corynebacterium casei LMG S-19264T (=DSM 44701T), isolated from a smear-ripened cheese.</title>
        <authorList>
            <consortium name="US DOE Joint Genome Institute (JGI-PGF)"/>
            <person name="Walter F."/>
            <person name="Albersmeier A."/>
            <person name="Kalinowski J."/>
            <person name="Ruckert C."/>
        </authorList>
    </citation>
    <scope>NUCLEOTIDE SEQUENCE</scope>
    <source>
        <strain evidence="10">KCTC 32020</strain>
    </source>
</reference>
<comment type="similarity">
    <text evidence="9">Belongs to the dethiobiotin synthetase family.</text>
</comment>
<evidence type="ECO:0000256" key="5">
    <source>
        <dbReference type="ARBA" id="ARBA00022756"/>
    </source>
</evidence>
<dbReference type="RefSeq" id="WP_146472339.1">
    <property type="nucleotide sequence ID" value="NZ_BNCF01000009.1"/>
</dbReference>
<dbReference type="SUPFAM" id="SSF52540">
    <property type="entry name" value="P-loop containing nucleoside triphosphate hydrolases"/>
    <property type="match status" value="1"/>
</dbReference>
<feature type="binding site" evidence="9">
    <location>
        <begin position="180"/>
        <end position="181"/>
    </location>
    <ligand>
        <name>ATP</name>
        <dbReference type="ChEBI" id="CHEBI:30616"/>
    </ligand>
</feature>
<dbReference type="InterPro" id="IPR004472">
    <property type="entry name" value="DTB_synth_BioD"/>
</dbReference>
<evidence type="ECO:0000256" key="9">
    <source>
        <dbReference type="HAMAP-Rule" id="MF_00336"/>
    </source>
</evidence>
<gene>
    <name evidence="9 10" type="primary">bioD</name>
    <name evidence="10" type="ORF">GCM10007167_18020</name>
</gene>
<comment type="pathway">
    <text evidence="9">Cofactor biosynthesis; biotin biosynthesis; biotin from 7,8-diaminononanoate: step 1/2.</text>
</comment>
<feature type="binding site" evidence="9">
    <location>
        <position position="21"/>
    </location>
    <ligand>
        <name>Mg(2+)</name>
        <dbReference type="ChEBI" id="CHEBI:18420"/>
    </ligand>
</feature>
<comment type="cofactor">
    <cofactor evidence="9">
        <name>Mg(2+)</name>
        <dbReference type="ChEBI" id="CHEBI:18420"/>
    </cofactor>
</comment>
<keyword evidence="3 9" id="KW-0479">Metal-binding</keyword>
<feature type="binding site" evidence="9">
    <location>
        <begin position="208"/>
        <end position="210"/>
    </location>
    <ligand>
        <name>ATP</name>
        <dbReference type="ChEBI" id="CHEBI:30616"/>
    </ligand>
</feature>
<reference evidence="10" key="2">
    <citation type="submission" date="2020-09" db="EMBL/GenBank/DDBJ databases">
        <authorList>
            <person name="Sun Q."/>
            <person name="Kim S."/>
        </authorList>
    </citation>
    <scope>NUCLEOTIDE SEQUENCE</scope>
    <source>
        <strain evidence="10">KCTC 32020</strain>
    </source>
</reference>
<dbReference type="HAMAP" id="MF_00336">
    <property type="entry name" value="BioD"/>
    <property type="match status" value="1"/>
</dbReference>
<dbReference type="EMBL" id="BNCF01000009">
    <property type="protein sequence ID" value="GHE36251.1"/>
    <property type="molecule type" value="Genomic_DNA"/>
</dbReference>
<keyword evidence="2 9" id="KW-0436">Ligase</keyword>
<evidence type="ECO:0000313" key="10">
    <source>
        <dbReference type="EMBL" id="GHE36251.1"/>
    </source>
</evidence>
<name>A0A919DD80_9GAMM</name>
<evidence type="ECO:0000256" key="8">
    <source>
        <dbReference type="ARBA" id="ARBA00047386"/>
    </source>
</evidence>
<dbReference type="Pfam" id="PF13500">
    <property type="entry name" value="AAA_26"/>
    <property type="match status" value="1"/>
</dbReference>
<comment type="caution">
    <text evidence="10">The sequence shown here is derived from an EMBL/GenBank/DDBJ whole genome shotgun (WGS) entry which is preliminary data.</text>
</comment>
<dbReference type="Gene3D" id="3.40.50.300">
    <property type="entry name" value="P-loop containing nucleotide triphosphate hydrolases"/>
    <property type="match status" value="1"/>
</dbReference>
<dbReference type="NCBIfam" id="TIGR00347">
    <property type="entry name" value="bioD"/>
    <property type="match status" value="1"/>
</dbReference>
<dbReference type="Proteomes" id="UP000636453">
    <property type="component" value="Unassembled WGS sequence"/>
</dbReference>
<evidence type="ECO:0000256" key="4">
    <source>
        <dbReference type="ARBA" id="ARBA00022741"/>
    </source>
</evidence>
<keyword evidence="7 9" id="KW-0460">Magnesium</keyword>
<evidence type="ECO:0000256" key="2">
    <source>
        <dbReference type="ARBA" id="ARBA00022598"/>
    </source>
</evidence>
<feature type="binding site" evidence="9">
    <location>
        <begin position="17"/>
        <end position="22"/>
    </location>
    <ligand>
        <name>ATP</name>
        <dbReference type="ChEBI" id="CHEBI:30616"/>
    </ligand>
</feature>
<organism evidence="10 11">
    <name type="scientific">Vulcaniibacterium thermophilum</name>
    <dbReference type="NCBI Taxonomy" id="1169913"/>
    <lineage>
        <taxon>Bacteria</taxon>
        <taxon>Pseudomonadati</taxon>
        <taxon>Pseudomonadota</taxon>
        <taxon>Gammaproteobacteria</taxon>
        <taxon>Lysobacterales</taxon>
        <taxon>Lysobacteraceae</taxon>
        <taxon>Vulcaniibacterium</taxon>
    </lineage>
</organism>
<comment type="subcellular location">
    <subcellularLocation>
        <location evidence="9">Cytoplasm</location>
    </subcellularLocation>
</comment>
<evidence type="ECO:0000256" key="6">
    <source>
        <dbReference type="ARBA" id="ARBA00022840"/>
    </source>
</evidence>
<keyword evidence="1 9" id="KW-0963">Cytoplasm</keyword>
<evidence type="ECO:0000313" key="11">
    <source>
        <dbReference type="Proteomes" id="UP000636453"/>
    </source>
</evidence>
<evidence type="ECO:0000256" key="7">
    <source>
        <dbReference type="ARBA" id="ARBA00022842"/>
    </source>
</evidence>
<feature type="active site" evidence="9">
    <location>
        <position position="42"/>
    </location>
</feature>
<comment type="caution">
    <text evidence="9">Lacks conserved residue(s) required for the propagation of feature annotation.</text>
</comment>
<keyword evidence="11" id="KW-1185">Reference proteome</keyword>
<comment type="subunit">
    <text evidence="9">Homodimer.</text>
</comment>
<feature type="binding site" evidence="9">
    <location>
        <position position="120"/>
    </location>
    <ligand>
        <name>Mg(2+)</name>
        <dbReference type="ChEBI" id="CHEBI:18420"/>
    </ligand>
</feature>
<dbReference type="GO" id="GO:0005829">
    <property type="term" value="C:cytosol"/>
    <property type="evidence" value="ECO:0007669"/>
    <property type="project" value="TreeGrafter"/>
</dbReference>
<evidence type="ECO:0000256" key="1">
    <source>
        <dbReference type="ARBA" id="ARBA00022490"/>
    </source>
</evidence>
<dbReference type="GO" id="GO:0000287">
    <property type="term" value="F:magnesium ion binding"/>
    <property type="evidence" value="ECO:0007669"/>
    <property type="project" value="UniProtKB-UniRule"/>
</dbReference>
<sequence>MEPHPSFGLFVTGTDTGVGKTHVGTALAAALAARGVDVRVRKPVESGCAPREGALFPADADALRRAAGAREPLQSVCRYRLAAPLSPERAAALEGIALELDMLHRACVDAVPPEACLLVEGAGGFYSPIARGALNADLAVRLGLPVLLVTADRLGTIHHTLLAAEALRARGLRLAAVVLNRVGADVDREMDNAGELERWLGHAVLRFPHGGDAAAAERALAPLLAALAERRPGGGQ</sequence>
<keyword evidence="4 9" id="KW-0547">Nucleotide-binding</keyword>
<dbReference type="EC" id="6.3.3.3" evidence="9"/>
<dbReference type="CDD" id="cd03109">
    <property type="entry name" value="DTBS"/>
    <property type="match status" value="1"/>
</dbReference>
<proteinExistence type="inferred from homology"/>
<dbReference type="GO" id="GO:0004141">
    <property type="term" value="F:dethiobiotin synthase activity"/>
    <property type="evidence" value="ECO:0007669"/>
    <property type="project" value="UniProtKB-UniRule"/>
</dbReference>
<dbReference type="PIRSF" id="PIRSF006755">
    <property type="entry name" value="DTB_synth"/>
    <property type="match status" value="1"/>
</dbReference>
<keyword evidence="5 9" id="KW-0093">Biotin biosynthesis</keyword>
<accession>A0A919DD80</accession>
<evidence type="ECO:0000256" key="3">
    <source>
        <dbReference type="ARBA" id="ARBA00022723"/>
    </source>
</evidence>
<feature type="binding site" evidence="9">
    <location>
        <position position="59"/>
    </location>
    <ligand>
        <name>Mg(2+)</name>
        <dbReference type="ChEBI" id="CHEBI:18420"/>
    </ligand>
</feature>
<protein>
    <recommendedName>
        <fullName evidence="9">ATP-dependent dethiobiotin synthetase BioD</fullName>
        <ecNumber evidence="9">6.3.3.3</ecNumber>
    </recommendedName>
    <alternativeName>
        <fullName evidence="9">DTB synthetase</fullName>
        <shortName evidence="9">DTBS</shortName>
    </alternativeName>
    <alternativeName>
        <fullName evidence="9">Dethiobiotin synthase</fullName>
    </alternativeName>
</protein>
<dbReference type="AlphaFoldDB" id="A0A919DD80"/>
<dbReference type="PANTHER" id="PTHR43210">
    <property type="entry name" value="DETHIOBIOTIN SYNTHETASE"/>
    <property type="match status" value="1"/>
</dbReference>